<evidence type="ECO:0000313" key="2">
    <source>
        <dbReference type="EMBL" id="TSB02405.1"/>
    </source>
</evidence>
<dbReference type="AlphaFoldDB" id="A0A553WCJ3"/>
<proteinExistence type="predicted"/>
<dbReference type="EMBL" id="VKKU01000002">
    <property type="protein sequence ID" value="TSB02405.1"/>
    <property type="molecule type" value="Genomic_DNA"/>
</dbReference>
<evidence type="ECO:0000313" key="3">
    <source>
        <dbReference type="Proteomes" id="UP000320160"/>
    </source>
</evidence>
<keyword evidence="1" id="KW-0732">Signal</keyword>
<reference evidence="2 3" key="1">
    <citation type="submission" date="2019-07" db="EMBL/GenBank/DDBJ databases">
        <authorList>
            <person name="Park M."/>
        </authorList>
    </citation>
    <scope>NUCLEOTIDE SEQUENCE [LARGE SCALE GENOMIC DNA]</scope>
    <source>
        <strain evidence="2 3">KCTC32445</strain>
    </source>
</reference>
<dbReference type="OrthoDB" id="7874543at2"/>
<gene>
    <name evidence="2" type="ORF">FOM92_15030</name>
</gene>
<evidence type="ECO:0000256" key="1">
    <source>
        <dbReference type="SAM" id="SignalP"/>
    </source>
</evidence>
<sequence>MRPFLLLALAAPAFAAPAEPARVPVFERMLAFNLPADMVRANDRNNGTNILIEYVPKGQTLANWTRLVTIQAYRGLGRSPMKSGDIARQAFYPASCTSGPIYRDGGERILASGLKRSIIANGCASLPAGAYPKALKGAGEQNYIMMFRDADSIYTLNYAVRGPAFVGKAPPLSVEGGEAILRDIFGEVTLNPIAPAAR</sequence>
<feature type="chain" id="PRO_5022136364" evidence="1">
    <location>
        <begin position="16"/>
        <end position="198"/>
    </location>
</feature>
<comment type="caution">
    <text evidence="2">The sequence shown here is derived from an EMBL/GenBank/DDBJ whole genome shotgun (WGS) entry which is preliminary data.</text>
</comment>
<keyword evidence="3" id="KW-1185">Reference proteome</keyword>
<feature type="signal peptide" evidence="1">
    <location>
        <begin position="1"/>
        <end position="15"/>
    </location>
</feature>
<protein>
    <submittedName>
        <fullName evidence="2">Uncharacterized protein</fullName>
    </submittedName>
</protein>
<name>A0A553WCJ3_9SPHN</name>
<dbReference type="RefSeq" id="WP_143777623.1">
    <property type="nucleotide sequence ID" value="NZ_VKKU01000002.1"/>
</dbReference>
<organism evidence="2 3">
    <name type="scientific">Sphingorhabdus contaminans</name>
    <dbReference type="NCBI Taxonomy" id="1343899"/>
    <lineage>
        <taxon>Bacteria</taxon>
        <taxon>Pseudomonadati</taxon>
        <taxon>Pseudomonadota</taxon>
        <taxon>Alphaproteobacteria</taxon>
        <taxon>Sphingomonadales</taxon>
        <taxon>Sphingomonadaceae</taxon>
        <taxon>Sphingorhabdus</taxon>
    </lineage>
</organism>
<dbReference type="Proteomes" id="UP000320160">
    <property type="component" value="Unassembled WGS sequence"/>
</dbReference>
<accession>A0A553WCJ3</accession>